<dbReference type="PANTHER" id="PTHR40661:SF2">
    <property type="entry name" value="HTH-TYPE TRANSCRIPTIONAL REGULATOR PRTR"/>
    <property type="match status" value="1"/>
</dbReference>
<feature type="domain" description="HTH cro/C1-type" evidence="4">
    <location>
        <begin position="7"/>
        <end position="61"/>
    </location>
</feature>
<dbReference type="InterPro" id="IPR036286">
    <property type="entry name" value="LexA/Signal_pep-like_sf"/>
</dbReference>
<evidence type="ECO:0000313" key="5">
    <source>
        <dbReference type="EMBL" id="KZA15958.1"/>
    </source>
</evidence>
<dbReference type="PROSITE" id="PS50943">
    <property type="entry name" value="HTH_CROC1"/>
    <property type="match status" value="1"/>
</dbReference>
<dbReference type="CDD" id="cd06529">
    <property type="entry name" value="S24_LexA-like"/>
    <property type="match status" value="1"/>
</dbReference>
<evidence type="ECO:0000256" key="2">
    <source>
        <dbReference type="ARBA" id="ARBA00023125"/>
    </source>
</evidence>
<accession>A0AAJ0VPB2</accession>
<dbReference type="Proteomes" id="UP000076296">
    <property type="component" value="Unassembled WGS sequence"/>
</dbReference>
<dbReference type="Pfam" id="PF01381">
    <property type="entry name" value="HTH_3"/>
    <property type="match status" value="1"/>
</dbReference>
<dbReference type="PANTHER" id="PTHR40661">
    <property type="match status" value="1"/>
</dbReference>
<sequence length="228" mass="25627">MSVGDRIRSLRREKKWSQPVLAKQAGVTQSTISDLENDKKSTSAANMQAIAEALGTTTSYLINGSSKAQVAKVEAWDSSTPLEDDEVEIKFFKDFKVACGSGTVGEALESEWRRLRISKSTLRNLGISKDNCVAMTAEGSSMKPTINDRDTVYVDLGRKMVKDGKVYAICHGGLFKFKRLYNLPFGGIRVTSDNYEEYPEERLTAEQIKEEEFEIIGWAWSWQTTETW</sequence>
<dbReference type="RefSeq" id="WP_002010418.1">
    <property type="nucleotide sequence ID" value="NZ_LRDT01000031.1"/>
</dbReference>
<dbReference type="Pfam" id="PF00717">
    <property type="entry name" value="Peptidase_S24"/>
    <property type="match status" value="1"/>
</dbReference>
<evidence type="ECO:0000256" key="1">
    <source>
        <dbReference type="ARBA" id="ARBA00023015"/>
    </source>
</evidence>
<proteinExistence type="predicted"/>
<dbReference type="SUPFAM" id="SSF51306">
    <property type="entry name" value="LexA/Signal peptidase"/>
    <property type="match status" value="1"/>
</dbReference>
<evidence type="ECO:0000256" key="3">
    <source>
        <dbReference type="ARBA" id="ARBA00023163"/>
    </source>
</evidence>
<dbReference type="InterPro" id="IPR039418">
    <property type="entry name" value="LexA-like"/>
</dbReference>
<dbReference type="CDD" id="cd00093">
    <property type="entry name" value="HTH_XRE"/>
    <property type="match status" value="1"/>
</dbReference>
<keyword evidence="2" id="KW-0238">DNA-binding</keyword>
<dbReference type="Gene3D" id="2.10.109.10">
    <property type="entry name" value="Umud Fragment, subunit A"/>
    <property type="match status" value="1"/>
</dbReference>
<dbReference type="AlphaFoldDB" id="A0AAJ0VPB2"/>
<dbReference type="InterPro" id="IPR010982">
    <property type="entry name" value="Lambda_DNA-bd_dom_sf"/>
</dbReference>
<evidence type="ECO:0000313" key="6">
    <source>
        <dbReference type="Proteomes" id="UP000076296"/>
    </source>
</evidence>
<dbReference type="InterPro" id="IPR001387">
    <property type="entry name" value="Cro/C1-type_HTH"/>
</dbReference>
<protein>
    <submittedName>
        <fullName evidence="5">HTH-type transcriptional regulator PrtR</fullName>
    </submittedName>
</protein>
<comment type="caution">
    <text evidence="5">The sequence shown here is derived from an EMBL/GenBank/DDBJ whole genome shotgun (WGS) entry which is preliminary data.</text>
</comment>
<dbReference type="SMART" id="SM00530">
    <property type="entry name" value="HTH_XRE"/>
    <property type="match status" value="1"/>
</dbReference>
<dbReference type="GO" id="GO:0003677">
    <property type="term" value="F:DNA binding"/>
    <property type="evidence" value="ECO:0007669"/>
    <property type="project" value="UniProtKB-KW"/>
</dbReference>
<organism evidence="5 6">
    <name type="scientific">Acinetobacter baumannii</name>
    <dbReference type="NCBI Taxonomy" id="470"/>
    <lineage>
        <taxon>Bacteria</taxon>
        <taxon>Pseudomonadati</taxon>
        <taxon>Pseudomonadota</taxon>
        <taxon>Gammaproteobacteria</taxon>
        <taxon>Moraxellales</taxon>
        <taxon>Moraxellaceae</taxon>
        <taxon>Acinetobacter</taxon>
        <taxon>Acinetobacter calcoaceticus/baumannii complex</taxon>
    </lineage>
</organism>
<dbReference type="Gene3D" id="1.10.260.40">
    <property type="entry name" value="lambda repressor-like DNA-binding domains"/>
    <property type="match status" value="1"/>
</dbReference>
<evidence type="ECO:0000259" key="4">
    <source>
        <dbReference type="PROSITE" id="PS50943"/>
    </source>
</evidence>
<dbReference type="SUPFAM" id="SSF47413">
    <property type="entry name" value="lambda repressor-like DNA-binding domains"/>
    <property type="match status" value="1"/>
</dbReference>
<keyword evidence="3" id="KW-0804">Transcription</keyword>
<keyword evidence="1" id="KW-0805">Transcription regulation</keyword>
<reference evidence="5 6" key="1">
    <citation type="submission" date="2016-01" db="EMBL/GenBank/DDBJ databases">
        <title>Draft sequences of Acinetobacter baumannii isolates from wounded military personnel.</title>
        <authorList>
            <person name="Arivett B.A."/>
            <person name="Fiester S.E."/>
            <person name="Ream D.C."/>
            <person name="Actis L.A."/>
        </authorList>
    </citation>
    <scope>NUCLEOTIDE SEQUENCE [LARGE SCALE GENOMIC DNA]</scope>
    <source>
        <strain evidence="5 6">AB2828</strain>
    </source>
</reference>
<gene>
    <name evidence="5" type="primary">prtR_2</name>
    <name evidence="5" type="ORF">LV35_02391</name>
</gene>
<name>A0AAJ0VPB2_ACIBA</name>
<dbReference type="InterPro" id="IPR015927">
    <property type="entry name" value="Peptidase_S24_S26A/B/C"/>
</dbReference>
<dbReference type="EMBL" id="LRDT01000031">
    <property type="protein sequence ID" value="KZA15958.1"/>
    <property type="molecule type" value="Genomic_DNA"/>
</dbReference>